<dbReference type="EMBL" id="SRHE01000399">
    <property type="protein sequence ID" value="TWW09071.1"/>
    <property type="molecule type" value="Genomic_DNA"/>
</dbReference>
<dbReference type="SUPFAM" id="SSF55681">
    <property type="entry name" value="Class II aaRS and biotin synthetases"/>
    <property type="match status" value="1"/>
</dbReference>
<dbReference type="AlphaFoldDB" id="A0A5C6M7P2"/>
<dbReference type="InterPro" id="IPR002316">
    <property type="entry name" value="Pro-tRNA-ligase_IIa"/>
</dbReference>
<dbReference type="Proteomes" id="UP000321083">
    <property type="component" value="Unassembled WGS sequence"/>
</dbReference>
<dbReference type="GO" id="GO:0005524">
    <property type="term" value="F:ATP binding"/>
    <property type="evidence" value="ECO:0007669"/>
    <property type="project" value="InterPro"/>
</dbReference>
<dbReference type="PRINTS" id="PR01046">
    <property type="entry name" value="TRNASYNTHPRO"/>
</dbReference>
<gene>
    <name evidence="2" type="ORF">E3A20_17990</name>
</gene>
<dbReference type="PANTHER" id="PTHR42753:SF2">
    <property type="entry name" value="PROLINE--TRNA LIGASE"/>
    <property type="match status" value="1"/>
</dbReference>
<reference evidence="2 3" key="2">
    <citation type="submission" date="2019-08" db="EMBL/GenBank/DDBJ databases">
        <authorList>
            <person name="Henke P."/>
        </authorList>
    </citation>
    <scope>NUCLEOTIDE SEQUENCE [LARGE SCALE GENOMIC DNA]</scope>
    <source>
        <strain evidence="2">Phe10_nw2017</strain>
    </source>
</reference>
<protein>
    <recommendedName>
        <fullName evidence="4">Proline--tRNA ligase</fullName>
    </recommendedName>
</protein>
<organism evidence="2 3">
    <name type="scientific">Planctomyces bekefii</name>
    <dbReference type="NCBI Taxonomy" id="1653850"/>
    <lineage>
        <taxon>Bacteria</taxon>
        <taxon>Pseudomonadati</taxon>
        <taxon>Planctomycetota</taxon>
        <taxon>Planctomycetia</taxon>
        <taxon>Planctomycetales</taxon>
        <taxon>Planctomycetaceae</taxon>
        <taxon>Planctomyces</taxon>
    </lineage>
</organism>
<evidence type="ECO:0008006" key="4">
    <source>
        <dbReference type="Google" id="ProtNLM"/>
    </source>
</evidence>
<evidence type="ECO:0000313" key="3">
    <source>
        <dbReference type="Proteomes" id="UP000321083"/>
    </source>
</evidence>
<keyword evidence="3" id="KW-1185">Reference proteome</keyword>
<evidence type="ECO:0000256" key="1">
    <source>
        <dbReference type="ARBA" id="ARBA00022917"/>
    </source>
</evidence>
<dbReference type="GO" id="GO:0004827">
    <property type="term" value="F:proline-tRNA ligase activity"/>
    <property type="evidence" value="ECO:0007669"/>
    <property type="project" value="InterPro"/>
</dbReference>
<dbReference type="Gene3D" id="3.30.930.10">
    <property type="entry name" value="Bira Bifunctional Protein, Domain 2"/>
    <property type="match status" value="1"/>
</dbReference>
<dbReference type="PANTHER" id="PTHR42753">
    <property type="entry name" value="MITOCHONDRIAL RIBOSOME PROTEIN L39/PROLYL-TRNA LIGASE FAMILY MEMBER"/>
    <property type="match status" value="1"/>
</dbReference>
<reference evidence="2 3" key="1">
    <citation type="submission" date="2019-08" db="EMBL/GenBank/DDBJ databases">
        <title>100 year-old enigma solved: identification of Planctomyces bekefii, the type genus and species of the phylum Planctomycetes.</title>
        <authorList>
            <person name="Svetlana D.N."/>
            <person name="Overmann J."/>
        </authorList>
    </citation>
    <scope>NUCLEOTIDE SEQUENCE [LARGE SCALE GENOMIC DNA]</scope>
    <source>
        <strain evidence="2">Phe10_nw2017</strain>
    </source>
</reference>
<dbReference type="InterPro" id="IPR050062">
    <property type="entry name" value="Pro-tRNA_synthetase"/>
</dbReference>
<name>A0A5C6M7P2_9PLAN</name>
<comment type="caution">
    <text evidence="2">The sequence shown here is derived from an EMBL/GenBank/DDBJ whole genome shotgun (WGS) entry which is preliminary data.</text>
</comment>
<dbReference type="InterPro" id="IPR045864">
    <property type="entry name" value="aa-tRNA-synth_II/BPL/LPL"/>
</dbReference>
<keyword evidence="1" id="KW-0648">Protein biosynthesis</keyword>
<dbReference type="GO" id="GO:0006433">
    <property type="term" value="P:prolyl-tRNA aminoacylation"/>
    <property type="evidence" value="ECO:0007669"/>
    <property type="project" value="InterPro"/>
</dbReference>
<sequence length="118" mass="13341">MKLSQLIGRRTKEVPREAASVSLQYLLRGGYARSIASGIYSILPLGRRVLAKIEAIIRQEMDAIAGQEVLMPIVMPRELWEESGRYHSIDNAMVRFKDRNQKDFVLGMTHEEAVLALA</sequence>
<accession>A0A5C6M7P2</accession>
<proteinExistence type="predicted"/>
<evidence type="ECO:0000313" key="2">
    <source>
        <dbReference type="EMBL" id="TWW09071.1"/>
    </source>
</evidence>
<dbReference type="GO" id="GO:0005829">
    <property type="term" value="C:cytosol"/>
    <property type="evidence" value="ECO:0007669"/>
    <property type="project" value="TreeGrafter"/>
</dbReference>